<dbReference type="Proteomes" id="UP000321927">
    <property type="component" value="Unassembled WGS sequence"/>
</dbReference>
<keyword evidence="1" id="KW-0472">Membrane</keyword>
<name>A0ABY3HTR6_9BACT</name>
<gene>
    <name evidence="2" type="ORF">ESW18_02180</name>
</gene>
<dbReference type="EMBL" id="VORV01000001">
    <property type="protein sequence ID" value="TXD80060.1"/>
    <property type="molecule type" value="Genomic_DNA"/>
</dbReference>
<feature type="transmembrane region" description="Helical" evidence="1">
    <location>
        <begin position="36"/>
        <end position="53"/>
    </location>
</feature>
<proteinExistence type="predicted"/>
<evidence type="ECO:0000313" key="2">
    <source>
        <dbReference type="EMBL" id="TXD80060.1"/>
    </source>
</evidence>
<feature type="transmembrane region" description="Helical" evidence="1">
    <location>
        <begin position="6"/>
        <end position="29"/>
    </location>
</feature>
<accession>A0ABY3HTR6</accession>
<protein>
    <submittedName>
        <fullName evidence="2">Uncharacterized protein</fullName>
    </submittedName>
</protein>
<keyword evidence="3" id="KW-1185">Reference proteome</keyword>
<organism evidence="2 3">
    <name type="scientific">Algoriphagus ratkowskyi</name>
    <dbReference type="NCBI Taxonomy" id="57028"/>
    <lineage>
        <taxon>Bacteria</taxon>
        <taxon>Pseudomonadati</taxon>
        <taxon>Bacteroidota</taxon>
        <taxon>Cytophagia</taxon>
        <taxon>Cytophagales</taxon>
        <taxon>Cyclobacteriaceae</taxon>
        <taxon>Algoriphagus</taxon>
    </lineage>
</organism>
<sequence length="64" mass="7316">MMKSVLKIISFTALVLTLAPSFLVFWGYIEPSLSKILMLIGTIVWFGTASFWMNKTEENEEEVI</sequence>
<keyword evidence="1" id="KW-1133">Transmembrane helix</keyword>
<evidence type="ECO:0000313" key="3">
    <source>
        <dbReference type="Proteomes" id="UP000321927"/>
    </source>
</evidence>
<keyword evidence="1" id="KW-0812">Transmembrane</keyword>
<evidence type="ECO:0000256" key="1">
    <source>
        <dbReference type="SAM" id="Phobius"/>
    </source>
</evidence>
<reference evidence="2 3" key="1">
    <citation type="submission" date="2019-08" db="EMBL/GenBank/DDBJ databases">
        <title>Genome of Algoriphagus ratkowskyi IC026.</title>
        <authorList>
            <person name="Bowman J.P."/>
        </authorList>
    </citation>
    <scope>NUCLEOTIDE SEQUENCE [LARGE SCALE GENOMIC DNA]</scope>
    <source>
        <strain evidence="2 3">IC026</strain>
    </source>
</reference>
<comment type="caution">
    <text evidence="2">The sequence shown here is derived from an EMBL/GenBank/DDBJ whole genome shotgun (WGS) entry which is preliminary data.</text>
</comment>